<comment type="caution">
    <text evidence="9">The sequence shown here is derived from an EMBL/GenBank/DDBJ whole genome shotgun (WGS) entry which is preliminary data.</text>
</comment>
<evidence type="ECO:0000259" key="8">
    <source>
        <dbReference type="PROSITE" id="PS51695"/>
    </source>
</evidence>
<feature type="compositionally biased region" description="Low complexity" evidence="6">
    <location>
        <begin position="74"/>
        <end position="89"/>
    </location>
</feature>
<proteinExistence type="predicted"/>
<keyword evidence="4" id="KW-0378">Hydrolase</keyword>
<feature type="compositionally biased region" description="Low complexity" evidence="6">
    <location>
        <begin position="20"/>
        <end position="66"/>
    </location>
</feature>
<keyword evidence="3" id="KW-0677">Repeat</keyword>
<dbReference type="InterPro" id="IPR030400">
    <property type="entry name" value="Sedolisin_dom"/>
</dbReference>
<dbReference type="Gene3D" id="2.60.120.200">
    <property type="match status" value="1"/>
</dbReference>
<dbReference type="Gene3D" id="3.40.50.200">
    <property type="entry name" value="Peptidase S8/S53 domain"/>
    <property type="match status" value="1"/>
</dbReference>
<dbReference type="RefSeq" id="WP_380844679.1">
    <property type="nucleotide sequence ID" value="NZ_JBHSFP010000021.1"/>
</dbReference>
<dbReference type="Gene3D" id="2.60.40.1120">
    <property type="entry name" value="Carboxypeptidase-like, regulatory domain"/>
    <property type="match status" value="4"/>
</dbReference>
<feature type="domain" description="Peptidase S53" evidence="8">
    <location>
        <begin position="129"/>
        <end position="482"/>
    </location>
</feature>
<dbReference type="SMART" id="SM00612">
    <property type="entry name" value="Kelch"/>
    <property type="match status" value="4"/>
</dbReference>
<feature type="region of interest" description="Disordered" evidence="6">
    <location>
        <begin position="20"/>
        <end position="91"/>
    </location>
</feature>
<evidence type="ECO:0000256" key="2">
    <source>
        <dbReference type="ARBA" id="ARBA00022670"/>
    </source>
</evidence>
<keyword evidence="7" id="KW-0732">Signal</keyword>
<feature type="chain" id="PRO_5045141799" evidence="7">
    <location>
        <begin position="22"/>
        <end position="1450"/>
    </location>
</feature>
<accession>A0ABV9CMI6</accession>
<dbReference type="PROSITE" id="PS00138">
    <property type="entry name" value="SUBTILASE_SER"/>
    <property type="match status" value="1"/>
</dbReference>
<keyword evidence="2" id="KW-0645">Protease</keyword>
<dbReference type="InterPro" id="IPR008969">
    <property type="entry name" value="CarboxyPept-like_regulatory"/>
</dbReference>
<dbReference type="SUPFAM" id="SSF49464">
    <property type="entry name" value="Carboxypeptidase regulatory domain-like"/>
    <property type="match status" value="3"/>
</dbReference>
<dbReference type="InterPro" id="IPR006652">
    <property type="entry name" value="Kelch_1"/>
</dbReference>
<dbReference type="InterPro" id="IPR023828">
    <property type="entry name" value="Peptidase_S8_Ser-AS"/>
</dbReference>
<dbReference type="PANTHER" id="PTHR46344">
    <property type="entry name" value="OS02G0202900 PROTEIN"/>
    <property type="match status" value="1"/>
</dbReference>
<sequence>MALLTAAVMAAFTFAAQPASAAGAPPRAAAQAAPTPAPAAVAPSTSAPAAVASSSSDPAPAAEAPSTPQPAGAPDPADAAEAAKAADSAQPLCDAPAEGRFSCFAMRRGRPEGAARRMGPMAAGATPEGHGPADLLDAYDLPADGGAGETIAVVAAFDAPTAEADLAVYRAQYGLPPCTTANGCFRKVDQRGGTDYPKADGGWAGEIALDLDMVSAIAPRANLLLVEADTNYPEDLGAAVDQAVALGARFVNNSYGTDREYPDQGTLDVHYDHPGVAVVAASGDFGYGVSYPAASAYVTSVGGTSLVRDPGAGRGWSETVWNSTWKSANGIDRWGAPGSGCSQYAVKPAFQSDTGCAGRTVADVAAVGDPVTGVAVYNSYSDTGWAVYGGTSAASPIITGVYALAGTPQEGTDANSYPYAAHDALYDVTKGDNASCPAGLCGFGSEPSCEPAYLCVAGEGYDGPTGLGTPKGVAAFRGGPHGTISGKVTDAAAKTPLKGALVRYGDYTATSGPDGGYRLAIPTGTYTGTVSAYGYGQASFDGVTLEDGAALTRDVALTPLPSQTVSGVVTDGGGHGWPLYAKIVVDGVPGAPVHTDPATGRYSVRLPQNAAYKLTVTANYPGYLPVTRTVTLGSAPVTANVAVPVDAAKGNAPGYTLGYHGGSIQDFEGRTAPTGWTVKNNTGNGGWDFDDPLGRSNQTGGGGGFAIVDDFHHGWGELDTELRSPSFDLSAEKTPVVEFDTHFPPAQRINVPTADMDVSFDGGANWYTLWRTPPGIVGPEHVTVSLAPFAGKRDVRIRFHYVGSLGNIWEVDKVAVGTRTFAPAQGGLLVGKVTDANTGAGVTGATVSVAGTAALATSVAAPEDPALGDGLYWLFSPKTGERRITAEKAAFHYPATTTRTKVTTGVTRADFPLKAGRLAVSPAELSASVTWGADKKLKFTVRNTGTAPATVKLGERPGPVSDASPQAAGAPLNRVKVPRDQITPDGKAGATVPGAVTAKGGGAWQAVTDMPQPSTGMVAGAYDGKLYAGLGRIPETTNFSDHWLSYTPKTGEWTTLAAPVYRRSTAVGGFIDGRFYLTSGRNGMGGTVESTEVYDPKTDTWRTLAANPAAYGSSGAATLDGKLYVVGGCRMTDGGAESCDNSDVMVYDPAADRWSRAASYPYGVAGLSCGGIDGKLYCAGGFSREGTLAKGHVYDPAANAWSPIADMPVDLATSAYAVANGMLLVSTGYSMSLGAVTNEGYAYDPAAGAWKALPNATTTAAYAAGAPGFYLVGGLDVATGRPSAQVVRLPGYDRPYADVPWLSARAATTRLEPGRSTTVTVELDAGERVTSALTDYTAAVTVGGDTPYPSASVPVKMRVEPPKSWGRLSGAVHRPDGTPLPGATVRLDTAQGRHTLTTDASGRYEAWLDRGADPVRITVTAAGYRTATAEARISAGAAVVRDFTLQPGQS</sequence>
<evidence type="ECO:0000256" key="5">
    <source>
        <dbReference type="ARBA" id="ARBA00022825"/>
    </source>
</evidence>
<dbReference type="PANTHER" id="PTHR46344:SF27">
    <property type="entry name" value="KELCH REPEAT SUPERFAMILY PROTEIN"/>
    <property type="match status" value="1"/>
</dbReference>
<dbReference type="PROSITE" id="PS51695">
    <property type="entry name" value="SEDOLISIN"/>
    <property type="match status" value="1"/>
</dbReference>
<dbReference type="Proteomes" id="UP001596004">
    <property type="component" value="Unassembled WGS sequence"/>
</dbReference>
<protein>
    <submittedName>
        <fullName evidence="9">Carboxypeptidase regulatory-like domain-containing protein</fullName>
    </submittedName>
</protein>
<keyword evidence="10" id="KW-1185">Reference proteome</keyword>
<dbReference type="SUPFAM" id="SSF50965">
    <property type="entry name" value="Galactose oxidase, central domain"/>
    <property type="match status" value="1"/>
</dbReference>
<dbReference type="EMBL" id="JBHSFP010000021">
    <property type="protein sequence ID" value="MFC4534306.1"/>
    <property type="molecule type" value="Genomic_DNA"/>
</dbReference>
<organism evidence="9 10">
    <name type="scientific">Sphaerisporangium dianthi</name>
    <dbReference type="NCBI Taxonomy" id="1436120"/>
    <lineage>
        <taxon>Bacteria</taxon>
        <taxon>Bacillati</taxon>
        <taxon>Actinomycetota</taxon>
        <taxon>Actinomycetes</taxon>
        <taxon>Streptosporangiales</taxon>
        <taxon>Streptosporangiaceae</taxon>
        <taxon>Sphaerisporangium</taxon>
    </lineage>
</organism>
<keyword evidence="5" id="KW-0720">Serine protease</keyword>
<reference evidence="10" key="1">
    <citation type="journal article" date="2019" name="Int. J. Syst. Evol. Microbiol.">
        <title>The Global Catalogue of Microorganisms (GCM) 10K type strain sequencing project: providing services to taxonomists for standard genome sequencing and annotation.</title>
        <authorList>
            <consortium name="The Broad Institute Genomics Platform"/>
            <consortium name="The Broad Institute Genome Sequencing Center for Infectious Disease"/>
            <person name="Wu L."/>
            <person name="Ma J."/>
        </authorList>
    </citation>
    <scope>NUCLEOTIDE SEQUENCE [LARGE SCALE GENOMIC DNA]</scope>
    <source>
        <strain evidence="10">CGMCC 4.7132</strain>
    </source>
</reference>
<dbReference type="InterPro" id="IPR015915">
    <property type="entry name" value="Kelch-typ_b-propeller"/>
</dbReference>
<feature type="region of interest" description="Disordered" evidence="6">
    <location>
        <begin position="949"/>
        <end position="969"/>
    </location>
</feature>
<name>A0ABV9CMI6_9ACTN</name>
<feature type="signal peptide" evidence="7">
    <location>
        <begin position="1"/>
        <end position="21"/>
    </location>
</feature>
<evidence type="ECO:0000256" key="4">
    <source>
        <dbReference type="ARBA" id="ARBA00022801"/>
    </source>
</evidence>
<dbReference type="Pfam" id="PF01344">
    <property type="entry name" value="Kelch_1"/>
    <property type="match status" value="3"/>
</dbReference>
<dbReference type="Gene3D" id="2.120.10.80">
    <property type="entry name" value="Kelch-type beta propeller"/>
    <property type="match status" value="2"/>
</dbReference>
<dbReference type="Pfam" id="PF13620">
    <property type="entry name" value="CarboxypepD_reg"/>
    <property type="match status" value="2"/>
</dbReference>
<dbReference type="SUPFAM" id="SSF52743">
    <property type="entry name" value="Subtilisin-like"/>
    <property type="match status" value="1"/>
</dbReference>
<dbReference type="InterPro" id="IPR036852">
    <property type="entry name" value="Peptidase_S8/S53_dom_sf"/>
</dbReference>
<evidence type="ECO:0000313" key="9">
    <source>
        <dbReference type="EMBL" id="MFC4534306.1"/>
    </source>
</evidence>
<evidence type="ECO:0000256" key="1">
    <source>
        <dbReference type="ARBA" id="ARBA00022441"/>
    </source>
</evidence>
<keyword evidence="1" id="KW-0880">Kelch repeat</keyword>
<evidence type="ECO:0000256" key="6">
    <source>
        <dbReference type="SAM" id="MobiDB-lite"/>
    </source>
</evidence>
<dbReference type="InterPro" id="IPR011043">
    <property type="entry name" value="Gal_Oxase/kelch_b-propeller"/>
</dbReference>
<evidence type="ECO:0000256" key="7">
    <source>
        <dbReference type="SAM" id="SignalP"/>
    </source>
</evidence>
<dbReference type="CDD" id="cd04056">
    <property type="entry name" value="Peptidases_S53"/>
    <property type="match status" value="1"/>
</dbReference>
<evidence type="ECO:0000313" key="10">
    <source>
        <dbReference type="Proteomes" id="UP001596004"/>
    </source>
</evidence>
<evidence type="ECO:0000256" key="3">
    <source>
        <dbReference type="ARBA" id="ARBA00022737"/>
    </source>
</evidence>
<gene>
    <name evidence="9" type="ORF">ACFO60_26405</name>
</gene>